<feature type="signal peptide" evidence="3">
    <location>
        <begin position="1"/>
        <end position="21"/>
    </location>
</feature>
<evidence type="ECO:0000313" key="5">
    <source>
        <dbReference type="Proteomes" id="UP000824281"/>
    </source>
</evidence>
<dbReference type="InterPro" id="IPR010258">
    <property type="entry name" value="Conjugal_tfr_TrbG/VirB9/CagX"/>
</dbReference>
<organism evidence="4 5">
    <name type="scientific">Qipengyuania aurantiaca</name>
    <dbReference type="NCBI Taxonomy" id="2867233"/>
    <lineage>
        <taxon>Bacteria</taxon>
        <taxon>Pseudomonadati</taxon>
        <taxon>Pseudomonadota</taxon>
        <taxon>Alphaproteobacteria</taxon>
        <taxon>Sphingomonadales</taxon>
        <taxon>Erythrobacteraceae</taxon>
        <taxon>Qipengyuania</taxon>
    </lineage>
</organism>
<reference evidence="4 5" key="1">
    <citation type="submission" date="2021-08" db="EMBL/GenBank/DDBJ databases">
        <title>Comparative Genomics Analysis of the Genus Qipengyuania Reveals Extensive Genetic Diversity and Metabolic Versatility, Including the Description of Fifteen Novel Species.</title>
        <authorList>
            <person name="Liu Y."/>
        </authorList>
    </citation>
    <scope>NUCLEOTIDE SEQUENCE [LARGE SCALE GENOMIC DNA]</scope>
    <source>
        <strain evidence="4 5">1NDH13</strain>
    </source>
</reference>
<dbReference type="EMBL" id="CP081295">
    <property type="protein sequence ID" value="QZD88897.1"/>
    <property type="molecule type" value="Genomic_DNA"/>
</dbReference>
<name>A0ABX8ZMW6_9SPHN</name>
<feature type="chain" id="PRO_5046445302" evidence="3">
    <location>
        <begin position="22"/>
        <end position="227"/>
    </location>
</feature>
<keyword evidence="5" id="KW-1185">Reference proteome</keyword>
<dbReference type="Proteomes" id="UP000824281">
    <property type="component" value="Chromosome"/>
</dbReference>
<comment type="similarity">
    <text evidence="1">Belongs to the TrbG/VirB9 family.</text>
</comment>
<dbReference type="CDD" id="cd06911">
    <property type="entry name" value="VirB9_CagX_TrbG"/>
    <property type="match status" value="1"/>
</dbReference>
<proteinExistence type="inferred from homology"/>
<dbReference type="RefSeq" id="WP_221424407.1">
    <property type="nucleotide sequence ID" value="NZ_CP081295.1"/>
</dbReference>
<accession>A0ABX8ZMW6</accession>
<sequence length="227" mass="24384">MRFLALLLALCAASLPGSALAQEDARVAMLPVSGDARLTLHTALRTPQTILFPQGEQIIDVTVSDPAIYRPGVSMSGDSLVLVPESEIGFARMTVETLGGVYEFDLVPVQAGEAPLVVQVGAAELPVVAGGAQPQEVPPDTGQYRLRGDRAVQPAAISDDGTKTYLTWGEKQAMPAVFAIGPSGEEEMVEGYMRGGIYTIDRVYAELVFRIDKEKARAQRRREGGRR</sequence>
<protein>
    <submittedName>
        <fullName evidence="4">TrbG/VirB9 family P-type conjugative transfer protein</fullName>
    </submittedName>
</protein>
<evidence type="ECO:0000256" key="3">
    <source>
        <dbReference type="SAM" id="SignalP"/>
    </source>
</evidence>
<dbReference type="Pfam" id="PF03524">
    <property type="entry name" value="CagX"/>
    <property type="match status" value="1"/>
</dbReference>
<dbReference type="InterPro" id="IPR038161">
    <property type="entry name" value="VirB9/CagX/TrbG_C_sf"/>
</dbReference>
<dbReference type="InterPro" id="IPR033645">
    <property type="entry name" value="VirB9/CagX/TrbG_C"/>
</dbReference>
<keyword evidence="2 3" id="KW-0732">Signal</keyword>
<evidence type="ECO:0000256" key="1">
    <source>
        <dbReference type="ARBA" id="ARBA00006135"/>
    </source>
</evidence>
<gene>
    <name evidence="4" type="ORF">K3148_08505</name>
</gene>
<evidence type="ECO:0000313" key="4">
    <source>
        <dbReference type="EMBL" id="QZD88897.1"/>
    </source>
</evidence>
<evidence type="ECO:0000256" key="2">
    <source>
        <dbReference type="ARBA" id="ARBA00022729"/>
    </source>
</evidence>
<dbReference type="Gene3D" id="2.60.40.2500">
    <property type="match status" value="1"/>
</dbReference>